<comment type="caution">
    <text evidence="1">The sequence shown here is derived from an EMBL/GenBank/DDBJ whole genome shotgun (WGS) entry which is preliminary data.</text>
</comment>
<reference evidence="1" key="1">
    <citation type="submission" date="2021-01" db="EMBL/GenBank/DDBJ databases">
        <title>Genome sequence of strain Noviherbaspirillum sp. DKR-6.</title>
        <authorList>
            <person name="Chaudhary D.K."/>
        </authorList>
    </citation>
    <scope>NUCLEOTIDE SEQUENCE</scope>
    <source>
        <strain evidence="1">DKR-6</strain>
    </source>
</reference>
<protein>
    <submittedName>
        <fullName evidence="1">Uncharacterized protein</fullName>
    </submittedName>
</protein>
<organism evidence="1 2">
    <name type="scientific">Noviherbaspirillum pedocola</name>
    <dbReference type="NCBI Taxonomy" id="2801341"/>
    <lineage>
        <taxon>Bacteria</taxon>
        <taxon>Pseudomonadati</taxon>
        <taxon>Pseudomonadota</taxon>
        <taxon>Betaproteobacteria</taxon>
        <taxon>Burkholderiales</taxon>
        <taxon>Oxalobacteraceae</taxon>
        <taxon>Noviherbaspirillum</taxon>
    </lineage>
</organism>
<sequence length="193" mass="21876">MSALEHAWRSLVRLVRHAGAASSERHEGPPGLNRWVSGVNAATDRLSRPFQGWQLRLEEQLQEQQRKSRLAWERAIRDERRAKRRALTLLLGLLTEAQRETFRRLGYVLVTGGSTGDLYRIRVEINANIDVLRPDGTVRCRLCVLPAGGVPVYDVMAAQLLHLQDPSTEKAFLRKANIYPAERASAFGRSVWL</sequence>
<accession>A0A934W964</accession>
<gene>
    <name evidence="1" type="ORF">JJB74_23935</name>
</gene>
<dbReference type="AlphaFoldDB" id="A0A934W964"/>
<proteinExistence type="predicted"/>
<dbReference type="EMBL" id="JAEPBG010000013">
    <property type="protein sequence ID" value="MBK4737683.1"/>
    <property type="molecule type" value="Genomic_DNA"/>
</dbReference>
<evidence type="ECO:0000313" key="1">
    <source>
        <dbReference type="EMBL" id="MBK4737683.1"/>
    </source>
</evidence>
<dbReference type="Proteomes" id="UP000622890">
    <property type="component" value="Unassembled WGS sequence"/>
</dbReference>
<keyword evidence="2" id="KW-1185">Reference proteome</keyword>
<evidence type="ECO:0000313" key="2">
    <source>
        <dbReference type="Proteomes" id="UP000622890"/>
    </source>
</evidence>
<name>A0A934W964_9BURK</name>
<dbReference type="RefSeq" id="WP_200596165.1">
    <property type="nucleotide sequence ID" value="NZ_JAEPBG010000013.1"/>
</dbReference>